<feature type="transmembrane region" description="Helical" evidence="16">
    <location>
        <begin position="88"/>
        <end position="105"/>
    </location>
</feature>
<keyword evidence="5 16" id="KW-0812">Transmembrane</keyword>
<dbReference type="EC" id="4.6.1.1" evidence="4"/>
<evidence type="ECO:0000256" key="5">
    <source>
        <dbReference type="ARBA" id="ARBA00022692"/>
    </source>
</evidence>
<dbReference type="FunFam" id="3.30.70.1230:FF:000014">
    <property type="entry name" value="adenylate cyclase type 9"/>
    <property type="match status" value="1"/>
</dbReference>
<feature type="domain" description="Guanylate cyclase" evidence="17">
    <location>
        <begin position="282"/>
        <end position="409"/>
    </location>
</feature>
<dbReference type="PANTHER" id="PTHR45627:SF30">
    <property type="entry name" value="ADENYLATE CYCLASE TYPE 3"/>
    <property type="match status" value="1"/>
</dbReference>
<dbReference type="GO" id="GO:0006171">
    <property type="term" value="P:cAMP biosynthetic process"/>
    <property type="evidence" value="ECO:0007669"/>
    <property type="project" value="UniProtKB-KW"/>
</dbReference>
<comment type="catalytic activity">
    <reaction evidence="1">
        <text>ATP = 3',5'-cyclic AMP + diphosphate</text>
        <dbReference type="Rhea" id="RHEA:15389"/>
        <dbReference type="ChEBI" id="CHEBI:30616"/>
        <dbReference type="ChEBI" id="CHEBI:33019"/>
        <dbReference type="ChEBI" id="CHEBI:58165"/>
        <dbReference type="EC" id="4.6.1.1"/>
    </reaction>
</comment>
<accession>A0AA88KVP3</accession>
<dbReference type="GO" id="GO:0007189">
    <property type="term" value="P:adenylate cyclase-activating G protein-coupled receptor signaling pathway"/>
    <property type="evidence" value="ECO:0007669"/>
    <property type="project" value="TreeGrafter"/>
</dbReference>
<feature type="transmembrane region" description="Helical" evidence="16">
    <location>
        <begin position="602"/>
        <end position="622"/>
    </location>
</feature>
<keyword evidence="11" id="KW-0115">cAMP biosynthesis</keyword>
<dbReference type="SUPFAM" id="SSF55073">
    <property type="entry name" value="Nucleotide cyclase"/>
    <property type="match status" value="2"/>
</dbReference>
<dbReference type="Gene3D" id="3.30.70.1230">
    <property type="entry name" value="Nucleotide cyclase"/>
    <property type="match status" value="2"/>
</dbReference>
<dbReference type="EMBL" id="JAVRJZ010000032">
    <property type="protein sequence ID" value="KAK2704114.1"/>
    <property type="molecule type" value="Genomic_DNA"/>
</dbReference>
<dbReference type="InterPro" id="IPR032628">
    <property type="entry name" value="AC_N"/>
</dbReference>
<keyword evidence="7" id="KW-0547">Nucleotide-binding</keyword>
<evidence type="ECO:0000313" key="19">
    <source>
        <dbReference type="Proteomes" id="UP001187531"/>
    </source>
</evidence>
<feature type="domain" description="Guanylate cyclase" evidence="17">
    <location>
        <begin position="841"/>
        <end position="988"/>
    </location>
</feature>
<keyword evidence="13 14" id="KW-0456">Lyase</keyword>
<evidence type="ECO:0000256" key="1">
    <source>
        <dbReference type="ARBA" id="ARBA00001593"/>
    </source>
</evidence>
<organism evidence="18 19">
    <name type="scientific">Artemia franciscana</name>
    <name type="common">Brine shrimp</name>
    <name type="synonym">Artemia sanfranciscana</name>
    <dbReference type="NCBI Taxonomy" id="6661"/>
    <lineage>
        <taxon>Eukaryota</taxon>
        <taxon>Metazoa</taxon>
        <taxon>Ecdysozoa</taxon>
        <taxon>Arthropoda</taxon>
        <taxon>Crustacea</taxon>
        <taxon>Branchiopoda</taxon>
        <taxon>Anostraca</taxon>
        <taxon>Artemiidae</taxon>
        <taxon>Artemia</taxon>
    </lineage>
</organism>
<keyword evidence="9" id="KW-0460">Magnesium</keyword>
<evidence type="ECO:0000256" key="15">
    <source>
        <dbReference type="SAM" id="MobiDB-lite"/>
    </source>
</evidence>
<dbReference type="AlphaFoldDB" id="A0AA88KVP3"/>
<evidence type="ECO:0000256" key="16">
    <source>
        <dbReference type="SAM" id="Phobius"/>
    </source>
</evidence>
<feature type="transmembrane region" description="Helical" evidence="16">
    <location>
        <begin position="705"/>
        <end position="723"/>
    </location>
</feature>
<dbReference type="GO" id="GO:0046872">
    <property type="term" value="F:metal ion binding"/>
    <property type="evidence" value="ECO:0007669"/>
    <property type="project" value="UniProtKB-KW"/>
</dbReference>
<evidence type="ECO:0000256" key="2">
    <source>
        <dbReference type="ARBA" id="ARBA00001946"/>
    </source>
</evidence>
<evidence type="ECO:0000259" key="17">
    <source>
        <dbReference type="PROSITE" id="PS50125"/>
    </source>
</evidence>
<dbReference type="SMART" id="SM00044">
    <property type="entry name" value="CYCc"/>
    <property type="match status" value="2"/>
</dbReference>
<evidence type="ECO:0000256" key="12">
    <source>
        <dbReference type="ARBA" id="ARBA00023136"/>
    </source>
</evidence>
<keyword evidence="12 16" id="KW-0472">Membrane</keyword>
<dbReference type="GO" id="GO:0005524">
    <property type="term" value="F:ATP binding"/>
    <property type="evidence" value="ECO:0007669"/>
    <property type="project" value="UniProtKB-KW"/>
</dbReference>
<dbReference type="GO" id="GO:0035556">
    <property type="term" value="P:intracellular signal transduction"/>
    <property type="evidence" value="ECO:0007669"/>
    <property type="project" value="InterPro"/>
</dbReference>
<gene>
    <name evidence="18" type="ORF">QYM36_017568</name>
</gene>
<feature type="transmembrane region" description="Helical" evidence="16">
    <location>
        <begin position="735"/>
        <end position="753"/>
    </location>
</feature>
<dbReference type="InterPro" id="IPR018297">
    <property type="entry name" value="A/G_cyclase_CS"/>
</dbReference>
<dbReference type="Pfam" id="PF16214">
    <property type="entry name" value="AC_N"/>
    <property type="match status" value="1"/>
</dbReference>
<dbReference type="PROSITE" id="PS00452">
    <property type="entry name" value="GUANYLATE_CYCLASE_1"/>
    <property type="match status" value="1"/>
</dbReference>
<feature type="compositionally biased region" description="Basic and acidic residues" evidence="15">
    <location>
        <begin position="1"/>
        <end position="11"/>
    </location>
</feature>
<reference evidence="18" key="1">
    <citation type="submission" date="2023-07" db="EMBL/GenBank/DDBJ databases">
        <title>Chromosome-level genome assembly of Artemia franciscana.</title>
        <authorList>
            <person name="Jo E."/>
        </authorList>
    </citation>
    <scope>NUCLEOTIDE SEQUENCE</scope>
    <source>
        <tissue evidence="18">Whole body</tissue>
    </source>
</reference>
<evidence type="ECO:0000256" key="10">
    <source>
        <dbReference type="ARBA" id="ARBA00022989"/>
    </source>
</evidence>
<keyword evidence="19" id="KW-1185">Reference proteome</keyword>
<dbReference type="Pfam" id="PF00211">
    <property type="entry name" value="Guanylate_cyc"/>
    <property type="match status" value="2"/>
</dbReference>
<evidence type="ECO:0000256" key="3">
    <source>
        <dbReference type="ARBA" id="ARBA00004141"/>
    </source>
</evidence>
<keyword evidence="10 16" id="KW-1133">Transmembrane helix</keyword>
<comment type="caution">
    <text evidence="18">The sequence shown here is derived from an EMBL/GenBank/DDBJ whole genome shotgun (WGS) entry which is preliminary data.</text>
</comment>
<protein>
    <recommendedName>
        <fullName evidence="4">adenylate cyclase</fullName>
        <ecNumber evidence="4">4.6.1.1</ecNumber>
    </recommendedName>
</protein>
<feature type="region of interest" description="Disordered" evidence="15">
    <location>
        <begin position="1"/>
        <end position="25"/>
    </location>
</feature>
<dbReference type="CDD" id="cd07302">
    <property type="entry name" value="CHD"/>
    <property type="match status" value="2"/>
</dbReference>
<sequence>MTTKSENDGKRSSIKSTFGLKPNDRRSSRLLPKFMQKAFIDQAFGQLYNTYTNKHKQNNVFYFIWANILISIHTIVCCVYNNSIMVAIPYSCAFGALVILLLLCYSRKLKDDHWNYIASAAWVLSYIEAIGWLFLSALISHFRSVIWLNLTTFLTFICLPFRLRTCVFLQLISLCIFIVVGFLVSGDNLILEVMQSSILIFGSGILGLVANLGSDKQQRQSFLDTRKSLEARLAIEEQSRQQERLLLSVLPQHVAVRMRNDLGSAKDSQFKKIYMSRHENVSILYADIVGFTAISSTYPASELVRILNELFGRFDKLAQRYHQLRLKILGDCYYCISGAPDERSDHAVLSVRMGLSMVKSIKFVRESTGSPVDMRVGIHTGAVLAGVLGQRQWQFDVYSRDVELANKMESTGLPGRVHVSNKTLKFLNDKFKVEPAFGEEKEEILRSAGLKTYFIVKESDKNSDGEKRPNDCFHLLPIPRSSGDSSSDENGSDIITSSKTSPLTTAALWGAHYSGKSSFNLISDGKEYKRLLLEQLTTRDANRYLSEKSSWLTLKFKSPQQEIEYNHQKEISTSIITLACPGTVMTLLVAETMKVSLQRLALDVAGVGIFFILIAVTVLVNAENYPQARSEKLVGFSSWLNKKLIRRQIISSLSISLVLVCKILLAVDSVQDEYTLMAEHFACNVVSSVLAMVCTILLPSFRHFVKGFLLLTVILIEVIQYFYETQLKSFRSPLSWMMYSLLLVVGSILFSLARQFEKTARALFLWQAEAASEREQAADLRRRNQALLCNLLPPHVATHFLKEQRKSPTPTKTPDTTIISPEIRRPMETWDLYSQSYSEVGVLFASMPNFSDFYSEESINNQGLECLRFLNEVISDFDALLDMVEYQRDITKIKTIGSSYMAASGLDLTGVTKVNLDTKELRWSHLATLVDFGFEMQKALKSINEQSFNNFMLRIGINHGPVTAGVIGASKPHYDIWGNTVNVASRMESTGKAGFIQVTEETTQILQRFGFIFEQRGLVKIKGKGQLMTYYLIGKNSS</sequence>
<dbReference type="GO" id="GO:0004016">
    <property type="term" value="F:adenylate cyclase activity"/>
    <property type="evidence" value="ECO:0007669"/>
    <property type="project" value="UniProtKB-EC"/>
</dbReference>
<comment type="subcellular location">
    <subcellularLocation>
        <location evidence="3">Membrane</location>
        <topology evidence="3">Multi-pass membrane protein</topology>
    </subcellularLocation>
</comment>
<keyword evidence="8" id="KW-0067">ATP-binding</keyword>
<feature type="region of interest" description="Disordered" evidence="15">
    <location>
        <begin position="476"/>
        <end position="498"/>
    </location>
</feature>
<evidence type="ECO:0000256" key="14">
    <source>
        <dbReference type="RuleBase" id="RU000405"/>
    </source>
</evidence>
<evidence type="ECO:0000313" key="18">
    <source>
        <dbReference type="EMBL" id="KAK2704114.1"/>
    </source>
</evidence>
<proteinExistence type="inferred from homology"/>
<evidence type="ECO:0000256" key="13">
    <source>
        <dbReference type="ARBA" id="ARBA00023239"/>
    </source>
</evidence>
<name>A0AA88KVP3_ARTSF</name>
<evidence type="ECO:0000256" key="9">
    <source>
        <dbReference type="ARBA" id="ARBA00022842"/>
    </source>
</evidence>
<feature type="transmembrane region" description="Helical" evidence="16">
    <location>
        <begin position="141"/>
        <end position="159"/>
    </location>
</feature>
<evidence type="ECO:0000256" key="4">
    <source>
        <dbReference type="ARBA" id="ARBA00012201"/>
    </source>
</evidence>
<dbReference type="InterPro" id="IPR029787">
    <property type="entry name" value="Nucleotide_cyclase"/>
</dbReference>
<dbReference type="InterPro" id="IPR001054">
    <property type="entry name" value="A/G_cyclase"/>
</dbReference>
<feature type="transmembrane region" description="Helical" evidence="16">
    <location>
        <begin position="196"/>
        <end position="213"/>
    </location>
</feature>
<evidence type="ECO:0000256" key="7">
    <source>
        <dbReference type="ARBA" id="ARBA00022741"/>
    </source>
</evidence>
<comment type="similarity">
    <text evidence="14">Belongs to the adenylyl cyclase class-4/guanylyl cyclase family.</text>
</comment>
<feature type="transmembrane region" description="Helical" evidence="16">
    <location>
        <begin position="571"/>
        <end position="590"/>
    </location>
</feature>
<dbReference type="PROSITE" id="PS50125">
    <property type="entry name" value="GUANYLATE_CYCLASE_2"/>
    <property type="match status" value="2"/>
</dbReference>
<comment type="cofactor">
    <cofactor evidence="2">
        <name>Mg(2+)</name>
        <dbReference type="ChEBI" id="CHEBI:18420"/>
    </cofactor>
</comment>
<dbReference type="PANTHER" id="PTHR45627">
    <property type="entry name" value="ADENYLATE CYCLASE TYPE 1"/>
    <property type="match status" value="1"/>
</dbReference>
<evidence type="ECO:0000256" key="8">
    <source>
        <dbReference type="ARBA" id="ARBA00022840"/>
    </source>
</evidence>
<feature type="transmembrane region" description="Helical" evidence="16">
    <location>
        <begin position="679"/>
        <end position="698"/>
    </location>
</feature>
<feature type="transmembrane region" description="Helical" evidence="16">
    <location>
        <begin position="117"/>
        <end position="135"/>
    </location>
</feature>
<dbReference type="GO" id="GO:0005886">
    <property type="term" value="C:plasma membrane"/>
    <property type="evidence" value="ECO:0007669"/>
    <property type="project" value="TreeGrafter"/>
</dbReference>
<evidence type="ECO:0000256" key="6">
    <source>
        <dbReference type="ARBA" id="ARBA00022723"/>
    </source>
</evidence>
<dbReference type="FunFam" id="3.30.70.1230:FF:000006">
    <property type="entry name" value="Adenylate cyclase"/>
    <property type="match status" value="1"/>
</dbReference>
<dbReference type="Proteomes" id="UP001187531">
    <property type="component" value="Unassembled WGS sequence"/>
</dbReference>
<feature type="transmembrane region" description="Helical" evidence="16">
    <location>
        <begin position="166"/>
        <end position="184"/>
    </location>
</feature>
<feature type="transmembrane region" description="Helical" evidence="16">
    <location>
        <begin position="60"/>
        <end position="82"/>
    </location>
</feature>
<feature type="transmembrane region" description="Helical" evidence="16">
    <location>
        <begin position="649"/>
        <end position="667"/>
    </location>
</feature>
<keyword evidence="6" id="KW-0479">Metal-binding</keyword>
<evidence type="ECO:0000256" key="11">
    <source>
        <dbReference type="ARBA" id="ARBA00022998"/>
    </source>
</evidence>